<proteinExistence type="predicted"/>
<keyword evidence="3" id="KW-0862">Zinc</keyword>
<dbReference type="Gene3D" id="2.30.40.10">
    <property type="entry name" value="Urease, subunit C, domain 1"/>
    <property type="match status" value="1"/>
</dbReference>
<dbReference type="RefSeq" id="WP_189127794.1">
    <property type="nucleotide sequence ID" value="NZ_BMNH01000027.1"/>
</dbReference>
<reference evidence="6" key="1">
    <citation type="journal article" date="2014" name="Int. J. Syst. Evol. Microbiol.">
        <title>Complete genome sequence of Corynebacterium casei LMG S-19264T (=DSM 44701T), isolated from a smear-ripened cheese.</title>
        <authorList>
            <consortium name="US DOE Joint Genome Institute (JGI-PGF)"/>
            <person name="Walter F."/>
            <person name="Albersmeier A."/>
            <person name="Kalinowski J."/>
            <person name="Ruckert C."/>
        </authorList>
    </citation>
    <scope>NUCLEOTIDE SEQUENCE</scope>
    <source>
        <strain evidence="6">CGMCC 4.7368</strain>
    </source>
</reference>
<evidence type="ECO:0000256" key="1">
    <source>
        <dbReference type="ARBA" id="ARBA00022723"/>
    </source>
</evidence>
<protein>
    <submittedName>
        <fullName evidence="6">Amidohydrolase</fullName>
    </submittedName>
</protein>
<evidence type="ECO:0000313" key="6">
    <source>
        <dbReference type="EMBL" id="GGO79065.1"/>
    </source>
</evidence>
<name>A0A917ZC72_9ACTN</name>
<dbReference type="SUPFAM" id="SSF51338">
    <property type="entry name" value="Composite domain of metallo-dependent hydrolases"/>
    <property type="match status" value="1"/>
</dbReference>
<organism evidence="6 7">
    <name type="scientific">Nonomuraea cavernae</name>
    <dbReference type="NCBI Taxonomy" id="2045107"/>
    <lineage>
        <taxon>Bacteria</taxon>
        <taxon>Bacillati</taxon>
        <taxon>Actinomycetota</taxon>
        <taxon>Actinomycetes</taxon>
        <taxon>Streptosporangiales</taxon>
        <taxon>Streptosporangiaceae</taxon>
        <taxon>Nonomuraea</taxon>
    </lineage>
</organism>
<dbReference type="Gene3D" id="3.20.20.140">
    <property type="entry name" value="Metal-dependent hydrolases"/>
    <property type="match status" value="1"/>
</dbReference>
<dbReference type="GO" id="GO:0016810">
    <property type="term" value="F:hydrolase activity, acting on carbon-nitrogen (but not peptide) bonds"/>
    <property type="evidence" value="ECO:0007669"/>
    <property type="project" value="InterPro"/>
</dbReference>
<reference evidence="6" key="2">
    <citation type="submission" date="2020-09" db="EMBL/GenBank/DDBJ databases">
        <authorList>
            <person name="Sun Q."/>
            <person name="Zhou Y."/>
        </authorList>
    </citation>
    <scope>NUCLEOTIDE SEQUENCE</scope>
    <source>
        <strain evidence="6">CGMCC 4.7368</strain>
    </source>
</reference>
<dbReference type="AlphaFoldDB" id="A0A917ZC72"/>
<dbReference type="Proteomes" id="UP000646523">
    <property type="component" value="Unassembled WGS sequence"/>
</dbReference>
<dbReference type="InterPro" id="IPR013108">
    <property type="entry name" value="Amidohydro_3"/>
</dbReference>
<gene>
    <name evidence="6" type="ORF">GCM10012289_62510</name>
</gene>
<evidence type="ECO:0000256" key="2">
    <source>
        <dbReference type="ARBA" id="ARBA00022801"/>
    </source>
</evidence>
<keyword evidence="2" id="KW-0378">Hydrolase</keyword>
<sequence>MADPDGRVSLFRARAVLPEAGWAGRPADALAVAGGRVAAVGPFGELSGAWPDADVVDLGRRWVIPGLEDAHCHPTIAADELCHVSLSPPDQRDPRRVAAAVGRAGRSNGWVKLVGWLEERCGGAAVDRRLLDRVCPADPLVVVHANGHWGYANTAGLARMGFADDTGAVIAAAVPANGWVETGSDGLATGRVFEQAMFDIMEPALARHPGRVALAGFEDRLAALRRIQRDYLSRGVTALTEALCGETGWDLLERIQAEGASPRYSALAPVGDPDLARRLGERGGPRLRLIGLKSFVDGALNGGTCLLSEPVPDGDPQQLRTADDVARELRLAASLGLLLAVHANGDAAIDVLLRASERTGLSGRIEHGSVVRDDQVPAIRRQGWGVVPFGSYIHEHGERLADTYGRARMGRLIRHRTLIEAGVPVGGSSDYPCAGPDPWQGMWSCVTRRSREGEMLGEQERLTPVQALRLYTSGSASVRPGPGPAGALRPGAPADFAVLDADPRRPEGLEARLGAPVAATFVAGAPVYAGRDVEVSGPEWCR</sequence>
<feature type="domain" description="Amidohydrolase 3" evidence="4">
    <location>
        <begin position="54"/>
        <end position="528"/>
    </location>
</feature>
<accession>A0A917ZC72</accession>
<dbReference type="PANTHER" id="PTHR22642:SF2">
    <property type="entry name" value="PROTEIN LONG AFTER FAR-RED 3"/>
    <property type="match status" value="1"/>
</dbReference>
<dbReference type="InterPro" id="IPR011059">
    <property type="entry name" value="Metal-dep_hydrolase_composite"/>
</dbReference>
<dbReference type="Gene3D" id="3.10.310.70">
    <property type="match status" value="1"/>
</dbReference>
<comment type="caution">
    <text evidence="6">The sequence shown here is derived from an EMBL/GenBank/DDBJ whole genome shotgun (WGS) entry which is preliminary data.</text>
</comment>
<keyword evidence="1" id="KW-0479">Metal-binding</keyword>
<dbReference type="GO" id="GO:0046872">
    <property type="term" value="F:metal ion binding"/>
    <property type="evidence" value="ECO:0007669"/>
    <property type="project" value="UniProtKB-KW"/>
</dbReference>
<evidence type="ECO:0000256" key="3">
    <source>
        <dbReference type="ARBA" id="ARBA00022833"/>
    </source>
</evidence>
<dbReference type="InterPro" id="IPR054418">
    <property type="entry name" value="MQNX/HUTI_composite_N"/>
</dbReference>
<dbReference type="Pfam" id="PF22039">
    <property type="entry name" value="HUTI_composite_bact"/>
    <property type="match status" value="1"/>
</dbReference>
<dbReference type="InterPro" id="IPR032466">
    <property type="entry name" value="Metal_Hydrolase"/>
</dbReference>
<dbReference type="PANTHER" id="PTHR22642">
    <property type="entry name" value="IMIDAZOLONEPROPIONASE"/>
    <property type="match status" value="1"/>
</dbReference>
<feature type="domain" description="Aminodeoxyfutalosine deaminase/Imidazolonepropionase-like composite" evidence="5">
    <location>
        <begin position="29"/>
        <end position="53"/>
    </location>
</feature>
<dbReference type="Pfam" id="PF07969">
    <property type="entry name" value="Amidohydro_3"/>
    <property type="match status" value="1"/>
</dbReference>
<evidence type="ECO:0000259" key="4">
    <source>
        <dbReference type="Pfam" id="PF07969"/>
    </source>
</evidence>
<dbReference type="EMBL" id="BMNH01000027">
    <property type="protein sequence ID" value="GGO79065.1"/>
    <property type="molecule type" value="Genomic_DNA"/>
</dbReference>
<evidence type="ECO:0000313" key="7">
    <source>
        <dbReference type="Proteomes" id="UP000646523"/>
    </source>
</evidence>
<keyword evidence="7" id="KW-1185">Reference proteome</keyword>
<dbReference type="SUPFAM" id="SSF51556">
    <property type="entry name" value="Metallo-dependent hydrolases"/>
    <property type="match status" value="1"/>
</dbReference>
<evidence type="ECO:0000259" key="5">
    <source>
        <dbReference type="Pfam" id="PF22039"/>
    </source>
</evidence>